<sequence>MGRNGTTKVIPSGQSFNGYEKYAPLFGSLAILGVGFVMLKYPTLLNGRTPFTNFIVYLVLMLGLIGLGYSVVIHIPRMNWNASQSRIELYQKMVVIYQDRQITEIPFGDIDAIEVSKTKVPMNRTGIHDYLVDIYDIQRHRIFQFHTSHYPNALEYLELSSLQSCIKIIN</sequence>
<keyword evidence="1" id="KW-0812">Transmembrane</keyword>
<protein>
    <submittedName>
        <fullName evidence="2">Uncharacterized protein</fullName>
    </submittedName>
</protein>
<organism evidence="2 3">
    <name type="scientific">Erysipelothrix inopinata</name>
    <dbReference type="NCBI Taxonomy" id="225084"/>
    <lineage>
        <taxon>Bacteria</taxon>
        <taxon>Bacillati</taxon>
        <taxon>Bacillota</taxon>
        <taxon>Erysipelotrichia</taxon>
        <taxon>Erysipelotrichales</taxon>
        <taxon>Erysipelotrichaceae</taxon>
        <taxon>Erysipelothrix</taxon>
    </lineage>
</organism>
<evidence type="ECO:0000313" key="2">
    <source>
        <dbReference type="EMBL" id="QNN61745.1"/>
    </source>
</evidence>
<reference evidence="2 3" key="1">
    <citation type="submission" date="2020-08" db="EMBL/GenBank/DDBJ databases">
        <title>Genome sequence of Erysipelothrix inopinata DSM 15511T.</title>
        <authorList>
            <person name="Hyun D.-W."/>
            <person name="Bae J.-W."/>
        </authorList>
    </citation>
    <scope>NUCLEOTIDE SEQUENCE [LARGE SCALE GENOMIC DNA]</scope>
    <source>
        <strain evidence="2 3">DSM 15511</strain>
    </source>
</reference>
<gene>
    <name evidence="2" type="ORF">H9L01_05145</name>
</gene>
<dbReference type="AlphaFoldDB" id="A0A7G9S1M0"/>
<evidence type="ECO:0000256" key="1">
    <source>
        <dbReference type="SAM" id="Phobius"/>
    </source>
</evidence>
<proteinExistence type="predicted"/>
<dbReference type="RefSeq" id="WP_187534938.1">
    <property type="nucleotide sequence ID" value="NZ_CBCSHU010000022.1"/>
</dbReference>
<feature type="transmembrane region" description="Helical" evidence="1">
    <location>
        <begin position="22"/>
        <end position="42"/>
    </location>
</feature>
<accession>A0A7G9S1M0</accession>
<dbReference type="KEGG" id="eio:H9L01_05145"/>
<keyword evidence="1" id="KW-1133">Transmembrane helix</keyword>
<keyword evidence="3" id="KW-1185">Reference proteome</keyword>
<name>A0A7G9S1M0_9FIRM</name>
<evidence type="ECO:0000313" key="3">
    <source>
        <dbReference type="Proteomes" id="UP000515928"/>
    </source>
</evidence>
<keyword evidence="1" id="KW-0472">Membrane</keyword>
<dbReference type="EMBL" id="CP060715">
    <property type="protein sequence ID" value="QNN61745.1"/>
    <property type="molecule type" value="Genomic_DNA"/>
</dbReference>
<dbReference type="Proteomes" id="UP000515928">
    <property type="component" value="Chromosome"/>
</dbReference>
<feature type="transmembrane region" description="Helical" evidence="1">
    <location>
        <begin position="54"/>
        <end position="76"/>
    </location>
</feature>